<evidence type="ECO:0000256" key="1">
    <source>
        <dbReference type="PROSITE-ProRule" id="PRU00042"/>
    </source>
</evidence>
<dbReference type="SMART" id="SM00355">
    <property type="entry name" value="ZnF_C2H2"/>
    <property type="match status" value="2"/>
</dbReference>
<dbReference type="Gene3D" id="3.30.160.60">
    <property type="entry name" value="Classic Zinc Finger"/>
    <property type="match status" value="1"/>
</dbReference>
<evidence type="ECO:0000313" key="3">
    <source>
        <dbReference type="EMBL" id="KZT19648.1"/>
    </source>
</evidence>
<dbReference type="InParanoid" id="A0A165NHG3"/>
<dbReference type="Proteomes" id="UP000076761">
    <property type="component" value="Unassembled WGS sequence"/>
</dbReference>
<name>A0A165NHG3_9AGAM</name>
<keyword evidence="1" id="KW-0863">Zinc-finger</keyword>
<dbReference type="EMBL" id="KV425636">
    <property type="protein sequence ID" value="KZT19648.1"/>
    <property type="molecule type" value="Genomic_DNA"/>
</dbReference>
<gene>
    <name evidence="3" type="ORF">NEOLEDRAFT_1039517</name>
</gene>
<keyword evidence="1" id="KW-0479">Metal-binding</keyword>
<feature type="non-terminal residue" evidence="3">
    <location>
        <position position="59"/>
    </location>
</feature>
<dbReference type="OrthoDB" id="3061653at2759"/>
<reference evidence="3 4" key="1">
    <citation type="journal article" date="2016" name="Mol. Biol. Evol.">
        <title>Comparative Genomics of Early-Diverging Mushroom-Forming Fungi Provides Insights into the Origins of Lignocellulose Decay Capabilities.</title>
        <authorList>
            <person name="Nagy L.G."/>
            <person name="Riley R."/>
            <person name="Tritt A."/>
            <person name="Adam C."/>
            <person name="Daum C."/>
            <person name="Floudas D."/>
            <person name="Sun H."/>
            <person name="Yadav J.S."/>
            <person name="Pangilinan J."/>
            <person name="Larsson K.H."/>
            <person name="Matsuura K."/>
            <person name="Barry K."/>
            <person name="Labutti K."/>
            <person name="Kuo R."/>
            <person name="Ohm R.A."/>
            <person name="Bhattacharya S.S."/>
            <person name="Shirouzu T."/>
            <person name="Yoshinaga Y."/>
            <person name="Martin F.M."/>
            <person name="Grigoriev I.V."/>
            <person name="Hibbett D.S."/>
        </authorList>
    </citation>
    <scope>NUCLEOTIDE SEQUENCE [LARGE SCALE GENOMIC DNA]</scope>
    <source>
        <strain evidence="3 4">HHB14362 ss-1</strain>
    </source>
</reference>
<dbReference type="AlphaFoldDB" id="A0A165NHG3"/>
<keyword evidence="1" id="KW-0862">Zinc</keyword>
<feature type="domain" description="C2H2-type" evidence="2">
    <location>
        <begin position="39"/>
        <end position="59"/>
    </location>
</feature>
<proteinExistence type="predicted"/>
<accession>A0A165NHG3</accession>
<keyword evidence="4" id="KW-1185">Reference proteome</keyword>
<dbReference type="PROSITE" id="PS50157">
    <property type="entry name" value="ZINC_FINGER_C2H2_2"/>
    <property type="match status" value="1"/>
</dbReference>
<dbReference type="Pfam" id="PF12874">
    <property type="entry name" value="zf-met"/>
    <property type="match status" value="1"/>
</dbReference>
<dbReference type="InterPro" id="IPR013087">
    <property type="entry name" value="Znf_C2H2_type"/>
</dbReference>
<organism evidence="3 4">
    <name type="scientific">Neolentinus lepideus HHB14362 ss-1</name>
    <dbReference type="NCBI Taxonomy" id="1314782"/>
    <lineage>
        <taxon>Eukaryota</taxon>
        <taxon>Fungi</taxon>
        <taxon>Dikarya</taxon>
        <taxon>Basidiomycota</taxon>
        <taxon>Agaricomycotina</taxon>
        <taxon>Agaricomycetes</taxon>
        <taxon>Gloeophyllales</taxon>
        <taxon>Gloeophyllaceae</taxon>
        <taxon>Neolentinus</taxon>
    </lineage>
</organism>
<dbReference type="SUPFAM" id="SSF57667">
    <property type="entry name" value="beta-beta-alpha zinc fingers"/>
    <property type="match status" value="1"/>
</dbReference>
<dbReference type="InterPro" id="IPR036236">
    <property type="entry name" value="Znf_C2H2_sf"/>
</dbReference>
<protein>
    <recommendedName>
        <fullName evidence="2">C2H2-type domain-containing protein</fullName>
    </recommendedName>
</protein>
<evidence type="ECO:0000259" key="2">
    <source>
        <dbReference type="PROSITE" id="PS50157"/>
    </source>
</evidence>
<sequence>AQVRKSRFCCTDPTCAQICNSQSDLKRHLQSLKHNDKEYRCERCGDWFTRIDAMIRHCK</sequence>
<evidence type="ECO:0000313" key="4">
    <source>
        <dbReference type="Proteomes" id="UP000076761"/>
    </source>
</evidence>
<feature type="non-terminal residue" evidence="3">
    <location>
        <position position="1"/>
    </location>
</feature>
<dbReference type="GO" id="GO:0008270">
    <property type="term" value="F:zinc ion binding"/>
    <property type="evidence" value="ECO:0007669"/>
    <property type="project" value="UniProtKB-KW"/>
</dbReference>